<keyword evidence="3" id="KW-1185">Reference proteome</keyword>
<reference evidence="2" key="1">
    <citation type="journal article" date="2014" name="Int. J. Syst. Evol. Microbiol.">
        <title>Complete genome sequence of Corynebacterium casei LMG S-19264T (=DSM 44701T), isolated from a smear-ripened cheese.</title>
        <authorList>
            <consortium name="US DOE Joint Genome Institute (JGI-PGF)"/>
            <person name="Walter F."/>
            <person name="Albersmeier A."/>
            <person name="Kalinowski J."/>
            <person name="Ruckert C."/>
        </authorList>
    </citation>
    <scope>NUCLEOTIDE SEQUENCE</scope>
    <source>
        <strain evidence="2">JCM 4790</strain>
    </source>
</reference>
<dbReference type="PROSITE" id="PS51257">
    <property type="entry name" value="PROKAR_LIPOPROTEIN"/>
    <property type="match status" value="1"/>
</dbReference>
<dbReference type="Proteomes" id="UP000619244">
    <property type="component" value="Unassembled WGS sequence"/>
</dbReference>
<feature type="region of interest" description="Disordered" evidence="1">
    <location>
        <begin position="32"/>
        <end position="150"/>
    </location>
</feature>
<dbReference type="EMBL" id="BMVU01000003">
    <property type="protein sequence ID" value="GGX59065.1"/>
    <property type="molecule type" value="Genomic_DNA"/>
</dbReference>
<name>A0A918KFC9_9ACTN</name>
<accession>A0A918KFC9</accession>
<reference evidence="2" key="2">
    <citation type="submission" date="2020-09" db="EMBL/GenBank/DDBJ databases">
        <authorList>
            <person name="Sun Q."/>
            <person name="Ohkuma M."/>
        </authorList>
    </citation>
    <scope>NUCLEOTIDE SEQUENCE</scope>
    <source>
        <strain evidence="2">JCM 4790</strain>
    </source>
</reference>
<evidence type="ECO:0000256" key="1">
    <source>
        <dbReference type="SAM" id="MobiDB-lite"/>
    </source>
</evidence>
<evidence type="ECO:0000313" key="3">
    <source>
        <dbReference type="Proteomes" id="UP000619244"/>
    </source>
</evidence>
<gene>
    <name evidence="2" type="ORF">GCM10010358_11630</name>
</gene>
<sequence length="150" mass="15325">MRAECGTDMSIFGRTAGPEGLSWSVMGTVFSSGACSGTRGERSNAQDTQATSCPGVRRRHDTPHPPGPGAPPDKRSAAVAEGSVVITLGDTRGLSGRPCARPLSPGAPPGRRESGRRPPGRGRKVVRRGPATDGPDHTQGAAQGAGWCSA</sequence>
<evidence type="ECO:0000313" key="2">
    <source>
        <dbReference type="EMBL" id="GGX59065.1"/>
    </source>
</evidence>
<comment type="caution">
    <text evidence="2">The sequence shown here is derived from an EMBL/GenBank/DDBJ whole genome shotgun (WGS) entry which is preliminary data.</text>
</comment>
<feature type="compositionally biased region" description="Basic residues" evidence="1">
    <location>
        <begin position="118"/>
        <end position="127"/>
    </location>
</feature>
<organism evidence="2 3">
    <name type="scientific">Streptomyces minutiscleroticus</name>
    <dbReference type="NCBI Taxonomy" id="68238"/>
    <lineage>
        <taxon>Bacteria</taxon>
        <taxon>Bacillati</taxon>
        <taxon>Actinomycetota</taxon>
        <taxon>Actinomycetes</taxon>
        <taxon>Kitasatosporales</taxon>
        <taxon>Streptomycetaceae</taxon>
        <taxon>Streptomyces</taxon>
    </lineage>
</organism>
<proteinExistence type="predicted"/>
<protein>
    <submittedName>
        <fullName evidence="2">Uncharacterized protein</fullName>
    </submittedName>
</protein>
<dbReference type="AlphaFoldDB" id="A0A918KFC9"/>